<dbReference type="Pfam" id="PF03466">
    <property type="entry name" value="LysR_substrate"/>
    <property type="match status" value="1"/>
</dbReference>
<evidence type="ECO:0000313" key="7">
    <source>
        <dbReference type="EMBL" id="PZF92088.1"/>
    </source>
</evidence>
<evidence type="ECO:0000256" key="1">
    <source>
        <dbReference type="ARBA" id="ARBA00009437"/>
    </source>
</evidence>
<evidence type="ECO:0000256" key="4">
    <source>
        <dbReference type="ARBA" id="ARBA00023163"/>
    </source>
</evidence>
<keyword evidence="8" id="KW-1185">Reference proteome</keyword>
<dbReference type="AlphaFoldDB" id="A0A2W2CK70"/>
<keyword evidence="4" id="KW-0804">Transcription</keyword>
<evidence type="ECO:0000256" key="5">
    <source>
        <dbReference type="SAM" id="MobiDB-lite"/>
    </source>
</evidence>
<accession>A0A2W2CK70</accession>
<dbReference type="InterPro" id="IPR000847">
    <property type="entry name" value="LysR_HTH_N"/>
</dbReference>
<evidence type="ECO:0000313" key="8">
    <source>
        <dbReference type="Proteomes" id="UP000248749"/>
    </source>
</evidence>
<sequence length="336" mass="35509">MEVHQLRILRELGERGSVAAVARALHVTPSAVSQQLAALQRSSRAPLTERRGRRLVLTDAGKALAAAAVEVIGALDRAVHAVDGYLDDPGLPVSVAAFHSAALAYFAPLIQHLHETGGPPVHCADADVAQYDFPALVADYDLVLAHRLDSSPPWPSDRLTALPLVHEPLYVAVPATSPLARTARLTAADVATQPWISVHDGFPLQGTLAAIAAAAGRPLDVTHRINEFTVAASVVASGAALALLPGYTTLPDPRIVLRPLDDLPAGRRIDVLTRPETPNRASVQTVLRALQVITQRVRSGSEPPGLQKDYLASAPGASPLSPAQPCRWKPRAARSG</sequence>
<dbReference type="EMBL" id="POUB01000186">
    <property type="protein sequence ID" value="PZF92088.1"/>
    <property type="molecule type" value="Genomic_DNA"/>
</dbReference>
<dbReference type="InterPro" id="IPR005119">
    <property type="entry name" value="LysR_subst-bd"/>
</dbReference>
<feature type="compositionally biased region" description="Low complexity" evidence="5">
    <location>
        <begin position="312"/>
        <end position="325"/>
    </location>
</feature>
<dbReference type="Pfam" id="PF00126">
    <property type="entry name" value="HTH_1"/>
    <property type="match status" value="1"/>
</dbReference>
<dbReference type="Gene3D" id="1.10.10.10">
    <property type="entry name" value="Winged helix-like DNA-binding domain superfamily/Winged helix DNA-binding domain"/>
    <property type="match status" value="1"/>
</dbReference>
<keyword evidence="2" id="KW-0805">Transcription regulation</keyword>
<dbReference type="CDD" id="cd05466">
    <property type="entry name" value="PBP2_LTTR_substrate"/>
    <property type="match status" value="1"/>
</dbReference>
<dbReference type="Proteomes" id="UP000248749">
    <property type="component" value="Unassembled WGS sequence"/>
</dbReference>
<dbReference type="Gene3D" id="3.40.190.10">
    <property type="entry name" value="Periplasmic binding protein-like II"/>
    <property type="match status" value="2"/>
</dbReference>
<dbReference type="GO" id="GO:0032993">
    <property type="term" value="C:protein-DNA complex"/>
    <property type="evidence" value="ECO:0007669"/>
    <property type="project" value="TreeGrafter"/>
</dbReference>
<reference evidence="7 8" key="1">
    <citation type="submission" date="2018-01" db="EMBL/GenBank/DDBJ databases">
        <title>Draft genome sequence of Salinispora sp. 13K206.</title>
        <authorList>
            <person name="Sahin N."/>
            <person name="Saygin H."/>
            <person name="Ay H."/>
        </authorList>
    </citation>
    <scope>NUCLEOTIDE SEQUENCE [LARGE SCALE GENOMIC DNA]</scope>
    <source>
        <strain evidence="7 8">13K206</strain>
    </source>
</reference>
<dbReference type="RefSeq" id="WP_111136171.1">
    <property type="nucleotide sequence ID" value="NZ_POUB01000186.1"/>
</dbReference>
<dbReference type="PANTHER" id="PTHR30346">
    <property type="entry name" value="TRANSCRIPTIONAL DUAL REGULATOR HCAR-RELATED"/>
    <property type="match status" value="1"/>
</dbReference>
<dbReference type="GO" id="GO:0003700">
    <property type="term" value="F:DNA-binding transcription factor activity"/>
    <property type="evidence" value="ECO:0007669"/>
    <property type="project" value="InterPro"/>
</dbReference>
<evidence type="ECO:0000259" key="6">
    <source>
        <dbReference type="PROSITE" id="PS50931"/>
    </source>
</evidence>
<comment type="caution">
    <text evidence="7">The sequence shown here is derived from an EMBL/GenBank/DDBJ whole genome shotgun (WGS) entry which is preliminary data.</text>
</comment>
<protein>
    <submittedName>
        <fullName evidence="7">LysR family transcriptional regulator</fullName>
    </submittedName>
</protein>
<dbReference type="InterPro" id="IPR036390">
    <property type="entry name" value="WH_DNA-bd_sf"/>
</dbReference>
<feature type="domain" description="HTH lysR-type" evidence="6">
    <location>
        <begin position="1"/>
        <end position="58"/>
    </location>
</feature>
<proteinExistence type="inferred from homology"/>
<keyword evidence="3" id="KW-0238">DNA-binding</keyword>
<evidence type="ECO:0000256" key="2">
    <source>
        <dbReference type="ARBA" id="ARBA00023015"/>
    </source>
</evidence>
<evidence type="ECO:0000256" key="3">
    <source>
        <dbReference type="ARBA" id="ARBA00023125"/>
    </source>
</evidence>
<dbReference type="OrthoDB" id="3673085at2"/>
<feature type="region of interest" description="Disordered" evidence="5">
    <location>
        <begin position="298"/>
        <end position="336"/>
    </location>
</feature>
<comment type="similarity">
    <text evidence="1">Belongs to the LysR transcriptional regulatory family.</text>
</comment>
<dbReference type="PROSITE" id="PS50931">
    <property type="entry name" value="HTH_LYSR"/>
    <property type="match status" value="1"/>
</dbReference>
<dbReference type="InterPro" id="IPR036388">
    <property type="entry name" value="WH-like_DNA-bd_sf"/>
</dbReference>
<name>A0A2W2CK70_9ACTN</name>
<dbReference type="SUPFAM" id="SSF53850">
    <property type="entry name" value="Periplasmic binding protein-like II"/>
    <property type="match status" value="1"/>
</dbReference>
<gene>
    <name evidence="7" type="ORF">C1I99_22265</name>
</gene>
<dbReference type="GO" id="GO:0003677">
    <property type="term" value="F:DNA binding"/>
    <property type="evidence" value="ECO:0007669"/>
    <property type="project" value="UniProtKB-KW"/>
</dbReference>
<dbReference type="SUPFAM" id="SSF46785">
    <property type="entry name" value="Winged helix' DNA-binding domain"/>
    <property type="match status" value="1"/>
</dbReference>
<dbReference type="PANTHER" id="PTHR30346:SF29">
    <property type="entry name" value="LYSR SUBSTRATE-BINDING"/>
    <property type="match status" value="1"/>
</dbReference>
<organism evidence="7 8">
    <name type="scientific">Micromonospora deserti</name>
    <dbReference type="NCBI Taxonomy" id="2070366"/>
    <lineage>
        <taxon>Bacteria</taxon>
        <taxon>Bacillati</taxon>
        <taxon>Actinomycetota</taxon>
        <taxon>Actinomycetes</taxon>
        <taxon>Micromonosporales</taxon>
        <taxon>Micromonosporaceae</taxon>
        <taxon>Micromonospora</taxon>
    </lineage>
</organism>